<keyword evidence="2" id="KW-1185">Reference proteome</keyword>
<organism evidence="1 2">
    <name type="scientific">Nocardia fluminea</name>
    <dbReference type="NCBI Taxonomy" id="134984"/>
    <lineage>
        <taxon>Bacteria</taxon>
        <taxon>Bacillati</taxon>
        <taxon>Actinomycetota</taxon>
        <taxon>Actinomycetes</taxon>
        <taxon>Mycobacteriales</taxon>
        <taxon>Nocardiaceae</taxon>
        <taxon>Nocardia</taxon>
    </lineage>
</organism>
<gene>
    <name evidence="1" type="ORF">ATK86_2237</name>
</gene>
<evidence type="ECO:0000313" key="2">
    <source>
        <dbReference type="Proteomes" id="UP000233766"/>
    </source>
</evidence>
<dbReference type="OrthoDB" id="4482922at2"/>
<accession>A0A2N3V8E9</accession>
<sequence length="130" mass="13953">MTQDHATYWRNMKSQAINGEFKLDEDLGQALATVVSQYITDLERQKGYALRLDRLTGWGGLPSADAIRAKYEAKAVAGGGGDANDSAVKRFDQHIAIARDQRDTFLAAIGKLQAVDQQTAGALGAQGASI</sequence>
<comment type="caution">
    <text evidence="1">The sequence shown here is derived from an EMBL/GenBank/DDBJ whole genome shotgun (WGS) entry which is preliminary data.</text>
</comment>
<reference evidence="1 2" key="1">
    <citation type="submission" date="2017-12" db="EMBL/GenBank/DDBJ databases">
        <title>Sequencing the genomes of 1000 Actinobacteria strains.</title>
        <authorList>
            <person name="Klenk H.-P."/>
        </authorList>
    </citation>
    <scope>NUCLEOTIDE SEQUENCE [LARGE SCALE GENOMIC DNA]</scope>
    <source>
        <strain evidence="1 2">DSM 44489</strain>
    </source>
</reference>
<dbReference type="EMBL" id="PJMW01000002">
    <property type="protein sequence ID" value="PKV77884.1"/>
    <property type="molecule type" value="Genomic_DNA"/>
</dbReference>
<protein>
    <submittedName>
        <fullName evidence="1">Uncharacterized protein</fullName>
    </submittedName>
</protein>
<name>A0A2N3V8E9_9NOCA</name>
<dbReference type="Proteomes" id="UP000233766">
    <property type="component" value="Unassembled WGS sequence"/>
</dbReference>
<proteinExistence type="predicted"/>
<dbReference type="AlphaFoldDB" id="A0A2N3V8E9"/>
<evidence type="ECO:0000313" key="1">
    <source>
        <dbReference type="EMBL" id="PKV77884.1"/>
    </source>
</evidence>
<dbReference type="RefSeq" id="WP_101464442.1">
    <property type="nucleotide sequence ID" value="NZ_PJMW01000002.1"/>
</dbReference>